<organism evidence="2 3">
    <name type="scientific">Merdimmobilis hominis</name>
    <dbReference type="NCBI Taxonomy" id="2897707"/>
    <lineage>
        <taxon>Bacteria</taxon>
        <taxon>Bacillati</taxon>
        <taxon>Bacillota</taxon>
        <taxon>Clostridia</taxon>
        <taxon>Eubacteriales</taxon>
        <taxon>Oscillospiraceae</taxon>
        <taxon>Merdimmobilis</taxon>
    </lineage>
</organism>
<accession>A0A939BD02</accession>
<dbReference type="RefSeq" id="WP_204443729.1">
    <property type="nucleotide sequence ID" value="NZ_JACJKY010000001.1"/>
</dbReference>
<dbReference type="AlphaFoldDB" id="A0A939BD02"/>
<gene>
    <name evidence="2" type="ORF">H6A12_00790</name>
</gene>
<evidence type="ECO:0000256" key="1">
    <source>
        <dbReference type="SAM" id="MobiDB-lite"/>
    </source>
</evidence>
<evidence type="ECO:0000313" key="3">
    <source>
        <dbReference type="Proteomes" id="UP000774750"/>
    </source>
</evidence>
<dbReference type="EMBL" id="JACJKY010000001">
    <property type="protein sequence ID" value="MBM6919705.1"/>
    <property type="molecule type" value="Genomic_DNA"/>
</dbReference>
<feature type="compositionally biased region" description="Acidic residues" evidence="1">
    <location>
        <begin position="115"/>
        <end position="126"/>
    </location>
</feature>
<protein>
    <submittedName>
        <fullName evidence="2">Uncharacterized protein</fullName>
    </submittedName>
</protein>
<keyword evidence="3" id="KW-1185">Reference proteome</keyword>
<evidence type="ECO:0000313" key="2">
    <source>
        <dbReference type="EMBL" id="MBM6919705.1"/>
    </source>
</evidence>
<name>A0A939BD02_9FIRM</name>
<feature type="region of interest" description="Disordered" evidence="1">
    <location>
        <begin position="113"/>
        <end position="135"/>
    </location>
</feature>
<proteinExistence type="predicted"/>
<reference evidence="2" key="1">
    <citation type="submission" date="2020-08" db="EMBL/GenBank/DDBJ databases">
        <authorList>
            <person name="Cejkova D."/>
            <person name="Kubasova T."/>
            <person name="Jahodarova E."/>
            <person name="Rychlik I."/>
        </authorList>
    </citation>
    <scope>NUCLEOTIDE SEQUENCE</scope>
    <source>
        <strain evidence="2">An559</strain>
    </source>
</reference>
<dbReference type="Proteomes" id="UP000774750">
    <property type="component" value="Unassembled WGS sequence"/>
</dbReference>
<comment type="caution">
    <text evidence="2">The sequence shown here is derived from an EMBL/GenBank/DDBJ whole genome shotgun (WGS) entry which is preliminary data.</text>
</comment>
<reference evidence="2" key="2">
    <citation type="journal article" date="2021" name="Sci. Rep.">
        <title>The distribution of antibiotic resistance genes in chicken gut microbiota commensals.</title>
        <authorList>
            <person name="Juricova H."/>
            <person name="Matiasovicova J."/>
            <person name="Kubasova T."/>
            <person name="Cejkova D."/>
            <person name="Rychlik I."/>
        </authorList>
    </citation>
    <scope>NUCLEOTIDE SEQUENCE</scope>
    <source>
        <strain evidence="2">An559</strain>
    </source>
</reference>
<sequence length="135" mass="15891">MDKTQMQERLNFLVEKISRQADEVKDSAKRQYELSAMKAKVIKLQLSLKKDFEEAGRYIYLQCAEEDTEVASEYADCVMEVFSEIDAKISMINELRQRIEGNDVTPMEEVFPIDFFEEEEDADEQEEDKKEENLE</sequence>